<reference evidence="1" key="1">
    <citation type="submission" date="2023-06" db="EMBL/GenBank/DDBJ databases">
        <authorList>
            <person name="Delattre M."/>
        </authorList>
    </citation>
    <scope>NUCLEOTIDE SEQUENCE</scope>
    <source>
        <strain evidence="1">AF72</strain>
    </source>
</reference>
<dbReference type="Proteomes" id="UP001177023">
    <property type="component" value="Unassembled WGS sequence"/>
</dbReference>
<evidence type="ECO:0000313" key="2">
    <source>
        <dbReference type="Proteomes" id="UP001177023"/>
    </source>
</evidence>
<protein>
    <recommendedName>
        <fullName evidence="3">F-box domain-containing protein</fullName>
    </recommendedName>
</protein>
<proteinExistence type="predicted"/>
<evidence type="ECO:0000313" key="1">
    <source>
        <dbReference type="EMBL" id="CAJ0574179.1"/>
    </source>
</evidence>
<accession>A0AA36CTJ8</accession>
<gene>
    <name evidence="1" type="ORF">MSPICULIGERA_LOCUS12519</name>
</gene>
<evidence type="ECO:0008006" key="3">
    <source>
        <dbReference type="Google" id="ProtNLM"/>
    </source>
</evidence>
<name>A0AA36CTJ8_9BILA</name>
<sequence>MAWKVLAWMRRKFQKRERKRWVAIQTVPDADVEVPIICQMPYEVQQRILDAIGPDKLESLFELACACRSTWQMVEGRRKGQLRVNVYVSPVGAVNFEPVPFARVWGKNRGMSVASREAVKLLLAGHQVESIRIDENDVESLMPWIQGITSLTLYARSLTLESAQKMKPPGKKFEELGFKQYEDTDEFVEFCRVNAKYLVLGNPRRLLVDCMPFKNSLIDLRIGARSHREVIPYICAMVDEWRRGQRRIHCLAISKDEDDEENDQVHPMANIFGHLFEREDGKHLQLHDWGSVIELYDPEVVPYERVEPE</sequence>
<dbReference type="EMBL" id="CATQJA010002628">
    <property type="protein sequence ID" value="CAJ0574179.1"/>
    <property type="molecule type" value="Genomic_DNA"/>
</dbReference>
<comment type="caution">
    <text evidence="1">The sequence shown here is derived from an EMBL/GenBank/DDBJ whole genome shotgun (WGS) entry which is preliminary data.</text>
</comment>
<keyword evidence="2" id="KW-1185">Reference proteome</keyword>
<feature type="non-terminal residue" evidence="1">
    <location>
        <position position="1"/>
    </location>
</feature>
<organism evidence="1 2">
    <name type="scientific">Mesorhabditis spiculigera</name>
    <dbReference type="NCBI Taxonomy" id="96644"/>
    <lineage>
        <taxon>Eukaryota</taxon>
        <taxon>Metazoa</taxon>
        <taxon>Ecdysozoa</taxon>
        <taxon>Nematoda</taxon>
        <taxon>Chromadorea</taxon>
        <taxon>Rhabditida</taxon>
        <taxon>Rhabditina</taxon>
        <taxon>Rhabditomorpha</taxon>
        <taxon>Rhabditoidea</taxon>
        <taxon>Rhabditidae</taxon>
        <taxon>Mesorhabditinae</taxon>
        <taxon>Mesorhabditis</taxon>
    </lineage>
</organism>
<dbReference type="AlphaFoldDB" id="A0AA36CTJ8"/>